<dbReference type="RefSeq" id="WP_092688370.1">
    <property type="nucleotide sequence ID" value="NZ_FOGU01000002.1"/>
</dbReference>
<reference evidence="3 4" key="1">
    <citation type="submission" date="2016-10" db="EMBL/GenBank/DDBJ databases">
        <authorList>
            <person name="de Groot N.N."/>
        </authorList>
    </citation>
    <scope>NUCLEOTIDE SEQUENCE [LARGE SCALE GENOMIC DNA]</scope>
    <source>
        <strain evidence="3 4">DSM 23042</strain>
    </source>
</reference>
<keyword evidence="2" id="KW-0472">Membrane</keyword>
<keyword evidence="2" id="KW-0812">Transmembrane</keyword>
<evidence type="ECO:0008006" key="5">
    <source>
        <dbReference type="Google" id="ProtNLM"/>
    </source>
</evidence>
<evidence type="ECO:0000313" key="4">
    <source>
        <dbReference type="Proteomes" id="UP000198885"/>
    </source>
</evidence>
<keyword evidence="2" id="KW-1133">Transmembrane helix</keyword>
<feature type="transmembrane region" description="Helical" evidence="2">
    <location>
        <begin position="204"/>
        <end position="222"/>
    </location>
</feature>
<evidence type="ECO:0000256" key="1">
    <source>
        <dbReference type="SAM" id="MobiDB-lite"/>
    </source>
</evidence>
<dbReference type="Proteomes" id="UP000198885">
    <property type="component" value="Unassembled WGS sequence"/>
</dbReference>
<dbReference type="OrthoDB" id="7866434at2"/>
<proteinExistence type="predicted"/>
<protein>
    <recommendedName>
        <fullName evidence="5">SURF1-like protein</fullName>
    </recommendedName>
</protein>
<dbReference type="EMBL" id="FOGU01000002">
    <property type="protein sequence ID" value="SER65425.1"/>
    <property type="molecule type" value="Genomic_DNA"/>
</dbReference>
<evidence type="ECO:0000313" key="3">
    <source>
        <dbReference type="EMBL" id="SER65425.1"/>
    </source>
</evidence>
<feature type="region of interest" description="Disordered" evidence="1">
    <location>
        <begin position="238"/>
        <end position="288"/>
    </location>
</feature>
<name>A0A1H9QYU8_9RHOB</name>
<feature type="compositionally biased region" description="Basic residues" evidence="1">
    <location>
        <begin position="279"/>
        <end position="288"/>
    </location>
</feature>
<keyword evidence="4" id="KW-1185">Reference proteome</keyword>
<accession>A0A1H9QYU8</accession>
<feature type="compositionally biased region" description="Basic residues" evidence="1">
    <location>
        <begin position="240"/>
        <end position="249"/>
    </location>
</feature>
<gene>
    <name evidence="3" type="ORF">SAMN04490244_10239</name>
</gene>
<organism evidence="3 4">
    <name type="scientific">Tranquillimonas rosea</name>
    <dbReference type="NCBI Taxonomy" id="641238"/>
    <lineage>
        <taxon>Bacteria</taxon>
        <taxon>Pseudomonadati</taxon>
        <taxon>Pseudomonadota</taxon>
        <taxon>Alphaproteobacteria</taxon>
        <taxon>Rhodobacterales</taxon>
        <taxon>Roseobacteraceae</taxon>
        <taxon>Tranquillimonas</taxon>
    </lineage>
</organism>
<dbReference type="AlphaFoldDB" id="A0A1H9QYU8"/>
<evidence type="ECO:0000256" key="2">
    <source>
        <dbReference type="SAM" id="Phobius"/>
    </source>
</evidence>
<sequence length="288" mass="30528">MTSTGLSRLAHAAPRLLQLGAVVALAGAVAVGYVTAQKTASNRLALHAEAPAGVAIQDFDPARHEGPAGEATLLAQIDPDAAIAVRYREGLTRMRAVVYPLLSSRATGGAEPVVLGLVYYPDRARTVEPMAADTLLPEPIGEGAVGPVVRLSGFPGAPDALQARATEAFAAAGFALAPSQVALTPFPEGRAAALEAPVPSHMRTALFLLALVLMVSSVVLRHSRARRTEVRRINEMVRHQPPRRHRSPRTARAQNRFAPLAEQEELLPEPPAAPVTRLGRLRGVHRTS</sequence>